<reference evidence="1" key="1">
    <citation type="submission" date="2014-11" db="EMBL/GenBank/DDBJ databases">
        <authorList>
            <person name="Amaro Gonzalez C."/>
        </authorList>
    </citation>
    <scope>NUCLEOTIDE SEQUENCE</scope>
</reference>
<reference evidence="1" key="2">
    <citation type="journal article" date="2015" name="Fish Shellfish Immunol.">
        <title>Early steps in the European eel (Anguilla anguilla)-Vibrio vulnificus interaction in the gills: Role of the RtxA13 toxin.</title>
        <authorList>
            <person name="Callol A."/>
            <person name="Pajuelo D."/>
            <person name="Ebbesson L."/>
            <person name="Teles M."/>
            <person name="MacKenzie S."/>
            <person name="Amaro C."/>
        </authorList>
    </citation>
    <scope>NUCLEOTIDE SEQUENCE</scope>
</reference>
<name>A0A0E9QYZ7_ANGAN</name>
<dbReference type="EMBL" id="GBXM01086870">
    <property type="protein sequence ID" value="JAH21707.1"/>
    <property type="molecule type" value="Transcribed_RNA"/>
</dbReference>
<organism evidence="1">
    <name type="scientific">Anguilla anguilla</name>
    <name type="common">European freshwater eel</name>
    <name type="synonym">Muraena anguilla</name>
    <dbReference type="NCBI Taxonomy" id="7936"/>
    <lineage>
        <taxon>Eukaryota</taxon>
        <taxon>Metazoa</taxon>
        <taxon>Chordata</taxon>
        <taxon>Craniata</taxon>
        <taxon>Vertebrata</taxon>
        <taxon>Euteleostomi</taxon>
        <taxon>Actinopterygii</taxon>
        <taxon>Neopterygii</taxon>
        <taxon>Teleostei</taxon>
        <taxon>Anguilliformes</taxon>
        <taxon>Anguillidae</taxon>
        <taxon>Anguilla</taxon>
    </lineage>
</organism>
<evidence type="ECO:0000313" key="1">
    <source>
        <dbReference type="EMBL" id="JAH21707.1"/>
    </source>
</evidence>
<dbReference type="AlphaFoldDB" id="A0A0E9QYZ7"/>
<sequence>MNMKKVSSCNRSKMRQSTLPANICAVKSFNQKPISGYIIKMLK</sequence>
<protein>
    <submittedName>
        <fullName evidence="1">Uncharacterized protein</fullName>
    </submittedName>
</protein>
<proteinExistence type="predicted"/>
<accession>A0A0E9QYZ7</accession>